<dbReference type="AlphaFoldDB" id="A0A816SQL8"/>
<protein>
    <submittedName>
        <fullName evidence="2">(rape) hypothetical protein</fullName>
    </submittedName>
</protein>
<dbReference type="Proteomes" id="UP001295469">
    <property type="component" value="Chromosome A06"/>
</dbReference>
<feature type="region of interest" description="Disordered" evidence="1">
    <location>
        <begin position="36"/>
        <end position="59"/>
    </location>
</feature>
<reference evidence="2" key="1">
    <citation type="submission" date="2021-01" db="EMBL/GenBank/DDBJ databases">
        <authorList>
            <consortium name="Genoscope - CEA"/>
            <person name="William W."/>
        </authorList>
    </citation>
    <scope>NUCLEOTIDE SEQUENCE</scope>
</reference>
<organism evidence="2">
    <name type="scientific">Brassica napus</name>
    <name type="common">Rape</name>
    <dbReference type="NCBI Taxonomy" id="3708"/>
    <lineage>
        <taxon>Eukaryota</taxon>
        <taxon>Viridiplantae</taxon>
        <taxon>Streptophyta</taxon>
        <taxon>Embryophyta</taxon>
        <taxon>Tracheophyta</taxon>
        <taxon>Spermatophyta</taxon>
        <taxon>Magnoliopsida</taxon>
        <taxon>eudicotyledons</taxon>
        <taxon>Gunneridae</taxon>
        <taxon>Pentapetalae</taxon>
        <taxon>rosids</taxon>
        <taxon>malvids</taxon>
        <taxon>Brassicales</taxon>
        <taxon>Brassicaceae</taxon>
        <taxon>Brassiceae</taxon>
        <taxon>Brassica</taxon>
    </lineage>
</organism>
<gene>
    <name evidence="3" type="ORF">DARMORV10_A05P28180.1</name>
    <name evidence="2" type="ORF">DARMORV10_A06P33440.1</name>
</gene>
<sequence length="59" mass="6548">MQLSSELFSHTEIRCSASDLDRTNISAHRSGMRQFGVKNSWSSGGTPEAKDEIAETCRM</sequence>
<evidence type="ECO:0000313" key="3">
    <source>
        <dbReference type="EMBL" id="CAF2099736.1"/>
    </source>
</evidence>
<name>A0A816SQL8_BRANA</name>
<dbReference type="Proteomes" id="UP001295469">
    <property type="component" value="Chromosome A05"/>
</dbReference>
<dbReference type="EMBL" id="HG994360">
    <property type="protein sequence ID" value="CAF2088429.1"/>
    <property type="molecule type" value="Genomic_DNA"/>
</dbReference>
<evidence type="ECO:0000313" key="2">
    <source>
        <dbReference type="EMBL" id="CAF2088429.1"/>
    </source>
</evidence>
<accession>A0A816SQL8</accession>
<evidence type="ECO:0000256" key="1">
    <source>
        <dbReference type="SAM" id="MobiDB-lite"/>
    </source>
</evidence>
<proteinExistence type="predicted"/>
<feature type="compositionally biased region" description="Basic and acidic residues" evidence="1">
    <location>
        <begin position="48"/>
        <end position="59"/>
    </location>
</feature>
<dbReference type="EMBL" id="HG994359">
    <property type="protein sequence ID" value="CAF2099736.1"/>
    <property type="molecule type" value="Genomic_DNA"/>
</dbReference>